<comment type="caution">
    <text evidence="2">The sequence shown here is derived from an EMBL/GenBank/DDBJ whole genome shotgun (WGS) entry which is preliminary data.</text>
</comment>
<evidence type="ECO:0000256" key="1">
    <source>
        <dbReference type="SAM" id="MobiDB-lite"/>
    </source>
</evidence>
<dbReference type="Proteomes" id="UP001458880">
    <property type="component" value="Unassembled WGS sequence"/>
</dbReference>
<organism evidence="2 3">
    <name type="scientific">Popillia japonica</name>
    <name type="common">Japanese beetle</name>
    <dbReference type="NCBI Taxonomy" id="7064"/>
    <lineage>
        <taxon>Eukaryota</taxon>
        <taxon>Metazoa</taxon>
        <taxon>Ecdysozoa</taxon>
        <taxon>Arthropoda</taxon>
        <taxon>Hexapoda</taxon>
        <taxon>Insecta</taxon>
        <taxon>Pterygota</taxon>
        <taxon>Neoptera</taxon>
        <taxon>Endopterygota</taxon>
        <taxon>Coleoptera</taxon>
        <taxon>Polyphaga</taxon>
        <taxon>Scarabaeiformia</taxon>
        <taxon>Scarabaeidae</taxon>
        <taxon>Rutelinae</taxon>
        <taxon>Popillia</taxon>
    </lineage>
</organism>
<protein>
    <submittedName>
        <fullName evidence="2">Uncharacterized protein</fullName>
    </submittedName>
</protein>
<feature type="compositionally biased region" description="Basic residues" evidence="1">
    <location>
        <begin position="98"/>
        <end position="117"/>
    </location>
</feature>
<feature type="compositionally biased region" description="Basic and acidic residues" evidence="1">
    <location>
        <begin position="57"/>
        <end position="69"/>
    </location>
</feature>
<proteinExistence type="predicted"/>
<dbReference type="EMBL" id="JASPKY010000425">
    <property type="protein sequence ID" value="KAK9700980.1"/>
    <property type="molecule type" value="Genomic_DNA"/>
</dbReference>
<accession>A0AAW1JCR2</accession>
<keyword evidence="3" id="KW-1185">Reference proteome</keyword>
<name>A0AAW1JCR2_POPJA</name>
<feature type="region of interest" description="Disordered" evidence="1">
    <location>
        <begin position="37"/>
        <end position="126"/>
    </location>
</feature>
<dbReference type="AlphaFoldDB" id="A0AAW1JCR2"/>
<evidence type="ECO:0000313" key="3">
    <source>
        <dbReference type="Proteomes" id="UP001458880"/>
    </source>
</evidence>
<feature type="compositionally biased region" description="Basic and acidic residues" evidence="1">
    <location>
        <begin position="79"/>
        <end position="97"/>
    </location>
</feature>
<feature type="compositionally biased region" description="Basic and acidic residues" evidence="1">
    <location>
        <begin position="39"/>
        <end position="50"/>
    </location>
</feature>
<evidence type="ECO:0000313" key="2">
    <source>
        <dbReference type="EMBL" id="KAK9700980.1"/>
    </source>
</evidence>
<sequence>MHIPSAVKGETALAFSFSIILRVSFLFARLHSSGVLVSDNKRGRRYEAREYKRRQANIREDKQRKEKTREHKGRQAIPRTEDRQWRTAWEEKTDKRKQTDKKRRRTREAREYKRRQTKTREDKKTP</sequence>
<gene>
    <name evidence="2" type="ORF">QE152_g30893</name>
</gene>
<reference evidence="2 3" key="1">
    <citation type="journal article" date="2024" name="BMC Genomics">
        <title>De novo assembly and annotation of Popillia japonica's genome with initial clues to its potential as an invasive pest.</title>
        <authorList>
            <person name="Cucini C."/>
            <person name="Boschi S."/>
            <person name="Funari R."/>
            <person name="Cardaioli E."/>
            <person name="Iannotti N."/>
            <person name="Marturano G."/>
            <person name="Paoli F."/>
            <person name="Bruttini M."/>
            <person name="Carapelli A."/>
            <person name="Frati F."/>
            <person name="Nardi F."/>
        </authorList>
    </citation>
    <scope>NUCLEOTIDE SEQUENCE [LARGE SCALE GENOMIC DNA]</scope>
    <source>
        <strain evidence="2">DMR45628</strain>
    </source>
</reference>